<dbReference type="KEGG" id="mros:EHO51_15730"/>
<dbReference type="Proteomes" id="UP000273982">
    <property type="component" value="Chromosome"/>
</dbReference>
<protein>
    <submittedName>
        <fullName evidence="1">Uncharacterized protein</fullName>
    </submittedName>
</protein>
<reference evidence="1 2" key="1">
    <citation type="submission" date="2018-11" db="EMBL/GenBank/DDBJ databases">
        <title>Genome squencing of methanotrophic bacteria isolated from alkaline groundwater in Korea.</title>
        <authorList>
            <person name="Nguyen L.N."/>
        </authorList>
    </citation>
    <scope>NUCLEOTIDE SEQUENCE [LARGE SCALE GENOMIC DNA]</scope>
    <source>
        <strain evidence="1 2">GW6</strain>
    </source>
</reference>
<name>A0A3G8M7U8_9HYPH</name>
<evidence type="ECO:0000313" key="2">
    <source>
        <dbReference type="Proteomes" id="UP000273982"/>
    </source>
</evidence>
<proteinExistence type="predicted"/>
<dbReference type="AlphaFoldDB" id="A0A3G8M7U8"/>
<sequence>MQLGYLTLDQVRGIAETAGEHHLILLNFIEKIRSLHTGGLLEITGVPWGEPCSFPVASKFRDIALGERYMVLPSVWDDFDLSFDCNGKFASQCGAQSEIIDVRFRPDQVASIWPPRATEGPTPVLRQCKRTELANWMRVRFENRPPLSVDELRRIVLKDGSFGTLSKRTIERAICDAWPVRRQPLSTSARRR</sequence>
<evidence type="ECO:0000313" key="1">
    <source>
        <dbReference type="EMBL" id="AZG78069.1"/>
    </source>
</evidence>
<dbReference type="EMBL" id="CP034086">
    <property type="protein sequence ID" value="AZG78069.1"/>
    <property type="molecule type" value="Genomic_DNA"/>
</dbReference>
<organism evidence="1 2">
    <name type="scientific">Methylocystis rosea</name>
    <dbReference type="NCBI Taxonomy" id="173366"/>
    <lineage>
        <taxon>Bacteria</taxon>
        <taxon>Pseudomonadati</taxon>
        <taxon>Pseudomonadota</taxon>
        <taxon>Alphaproteobacteria</taxon>
        <taxon>Hyphomicrobiales</taxon>
        <taxon>Methylocystaceae</taxon>
        <taxon>Methylocystis</taxon>
    </lineage>
</organism>
<dbReference type="RefSeq" id="WP_124739673.1">
    <property type="nucleotide sequence ID" value="NZ_CP034086.1"/>
</dbReference>
<accession>A0A3G8M7U8</accession>
<gene>
    <name evidence="1" type="ORF">EHO51_15730</name>
</gene>